<name>A0A9P3LKB4_9APHY</name>
<evidence type="ECO:0000313" key="2">
    <source>
        <dbReference type="Proteomes" id="UP000703269"/>
    </source>
</evidence>
<gene>
    <name evidence="1" type="ORF">PsYK624_145970</name>
</gene>
<comment type="caution">
    <text evidence="1">The sequence shown here is derived from an EMBL/GenBank/DDBJ whole genome shotgun (WGS) entry which is preliminary data.</text>
</comment>
<dbReference type="AlphaFoldDB" id="A0A9P3LKB4"/>
<evidence type="ECO:0000313" key="1">
    <source>
        <dbReference type="EMBL" id="GJE98368.1"/>
    </source>
</evidence>
<organism evidence="1 2">
    <name type="scientific">Phanerochaete sordida</name>
    <dbReference type="NCBI Taxonomy" id="48140"/>
    <lineage>
        <taxon>Eukaryota</taxon>
        <taxon>Fungi</taxon>
        <taxon>Dikarya</taxon>
        <taxon>Basidiomycota</taxon>
        <taxon>Agaricomycotina</taxon>
        <taxon>Agaricomycetes</taxon>
        <taxon>Polyporales</taxon>
        <taxon>Phanerochaetaceae</taxon>
        <taxon>Phanerochaete</taxon>
    </lineage>
</organism>
<dbReference type="EMBL" id="BPQB01000086">
    <property type="protein sequence ID" value="GJE98368.1"/>
    <property type="molecule type" value="Genomic_DNA"/>
</dbReference>
<keyword evidence="2" id="KW-1185">Reference proteome</keyword>
<sequence length="76" mass="8394">MAWGISRVVPCRLRFSVLRAAVQRVLETGFPCSRRQTICSSSHAAANEEAVGLQSLQNVRAKIQKCINRSPQASRP</sequence>
<proteinExistence type="predicted"/>
<reference evidence="1 2" key="1">
    <citation type="submission" date="2021-08" db="EMBL/GenBank/DDBJ databases">
        <title>Draft Genome Sequence of Phanerochaete sordida strain YK-624.</title>
        <authorList>
            <person name="Mori T."/>
            <person name="Dohra H."/>
            <person name="Suzuki T."/>
            <person name="Kawagishi H."/>
            <person name="Hirai H."/>
        </authorList>
    </citation>
    <scope>NUCLEOTIDE SEQUENCE [LARGE SCALE GENOMIC DNA]</scope>
    <source>
        <strain evidence="1 2">YK-624</strain>
    </source>
</reference>
<accession>A0A9P3LKB4</accession>
<dbReference type="Proteomes" id="UP000703269">
    <property type="component" value="Unassembled WGS sequence"/>
</dbReference>
<protein>
    <submittedName>
        <fullName evidence="1">Uncharacterized protein</fullName>
    </submittedName>
</protein>